<sequence>MILSRRINHSIILECNTPQSERAFRLPWKLPRQSQACPPSATLAKHQRTISHRQLGNLTWPDNSALVLGLGSPRFSPLLANENEMRSLVCPGQAEITQRQASTRSHSPGGRNCRVRELDILCLRAALARLQFRGLSLFDAVAVIPALIDTMLAISRLAVPWAAFSSLAVATTAGYFNDTSVCADPKGIKKCYEKAETSYANCIMSNCSDGSKGCYDSCNGDTTCMATQCPNIGIDCINACGCVRATDQIDCTASSCWNQVYSCEYQQTAQDVLDLCLSFDIDRIPFWPAPENAPGGCSCNIGNLARKETLISAQLTECSNNMTNLDQLSEGKNMTDYTQACVCCAQSAIVSAIWGVCPSTKPSEIGVDDWYNAFLGPHHWKECGPYLEAYDCGSDLGYAAESAGDTHTFYRPNSLPKNGTETLYNTGGILSTPVSGATFTWTDGSLLHGITAASTNNVVSATGAGAQGATATATGTGASASKTGGATIYSPPTWAGAGMAGALALVIA</sequence>
<name>A0A1S9RXV6_PENBI</name>
<reference evidence="2" key="1">
    <citation type="submission" date="2015-09" db="EMBL/GenBank/DDBJ databases">
        <authorList>
            <person name="Fill T.P."/>
            <person name="Baretta J.F."/>
            <person name="de Almeida L.G."/>
            <person name="Rocha M."/>
            <person name="de Souza D.H."/>
            <person name="Malavazi I."/>
            <person name="Cerdeira L.T."/>
            <person name="Hong H."/>
            <person name="Samborskyy M."/>
            <person name="de Vasconcelos A.T."/>
            <person name="Leadlay P."/>
            <person name="Rodrigues-Filho E."/>
        </authorList>
    </citation>
    <scope>NUCLEOTIDE SEQUENCE [LARGE SCALE GENOMIC DNA]</scope>
    <source>
        <strain evidence="2">LaBioMMi 136</strain>
    </source>
</reference>
<evidence type="ECO:0000313" key="1">
    <source>
        <dbReference type="EMBL" id="OOQ90335.1"/>
    </source>
</evidence>
<evidence type="ECO:0000313" key="2">
    <source>
        <dbReference type="Proteomes" id="UP000190744"/>
    </source>
</evidence>
<accession>A0A1S9RXV6</accession>
<proteinExistence type="predicted"/>
<dbReference type="EMBL" id="LJBN01000090">
    <property type="protein sequence ID" value="OOQ90335.1"/>
    <property type="molecule type" value="Genomic_DNA"/>
</dbReference>
<organism evidence="1 2">
    <name type="scientific">Penicillium brasilianum</name>
    <dbReference type="NCBI Taxonomy" id="104259"/>
    <lineage>
        <taxon>Eukaryota</taxon>
        <taxon>Fungi</taxon>
        <taxon>Dikarya</taxon>
        <taxon>Ascomycota</taxon>
        <taxon>Pezizomycotina</taxon>
        <taxon>Eurotiomycetes</taxon>
        <taxon>Eurotiomycetidae</taxon>
        <taxon>Eurotiales</taxon>
        <taxon>Aspergillaceae</taxon>
        <taxon>Penicillium</taxon>
    </lineage>
</organism>
<dbReference type="Proteomes" id="UP000190744">
    <property type="component" value="Unassembled WGS sequence"/>
</dbReference>
<protein>
    <submittedName>
        <fullName evidence="1">Uncharacterized protein</fullName>
    </submittedName>
</protein>
<comment type="caution">
    <text evidence="1">The sequence shown here is derived from an EMBL/GenBank/DDBJ whole genome shotgun (WGS) entry which is preliminary data.</text>
</comment>
<gene>
    <name evidence="1" type="ORF">PEBR_06414</name>
</gene>
<dbReference type="AlphaFoldDB" id="A0A1S9RXV6"/>